<reference evidence="2" key="1">
    <citation type="submission" date="2018-12" db="EMBL/GenBank/DDBJ databases">
        <title>Singled stranded DNA viruses identified in blackflies (Austrosimulium ungulatum) sampled in New Zealand.</title>
        <authorList>
            <person name="Kraberger S."/>
            <person name="Fontenele R.S."/>
            <person name="Schmidlin K."/>
            <person name="Walters M."/>
            <person name="Varsani A."/>
        </authorList>
    </citation>
    <scope>NUCLEOTIDE SEQUENCE [LARGE SCALE GENOMIC DNA]</scope>
    <source>
        <strain evidence="2">178</strain>
    </source>
</reference>
<proteinExistence type="predicted"/>
<dbReference type="Pfam" id="PF09675">
    <property type="entry name" value="Chlamy_scaf"/>
    <property type="match status" value="1"/>
</dbReference>
<accession>A0A4P8PQA9</accession>
<dbReference type="EMBL" id="MK249221">
    <property type="protein sequence ID" value="QCQ85080.1"/>
    <property type="molecule type" value="Genomic_DNA"/>
</dbReference>
<feature type="compositionally biased region" description="Basic and acidic residues" evidence="1">
    <location>
        <begin position="150"/>
        <end position="161"/>
    </location>
</feature>
<dbReference type="Proteomes" id="UP000324895">
    <property type="component" value="Segment"/>
</dbReference>
<name>A0A4P8PQA9_9VIRU</name>
<sequence length="161" mass="17179">MAKVPALPFVRSPYNYDLKEASDASGLDCSVDGPGKTKQSFAEEADINTLIRRFGVNGQLPAGVRMPTYGDFTGVGDFQSALNAVSDAQAAFMRMPADVRSRFGNDPGAFVDFCSDEANRDEAVKLGLVPPPPKLEVPEARTEAPAPKSGKIDKDTGEVLK</sequence>
<evidence type="ECO:0000313" key="2">
    <source>
        <dbReference type="EMBL" id="QCQ85080.1"/>
    </source>
</evidence>
<protein>
    <submittedName>
        <fullName evidence="2">Internal scaffolding protein</fullName>
    </submittedName>
</protein>
<evidence type="ECO:0000256" key="1">
    <source>
        <dbReference type="SAM" id="MobiDB-lite"/>
    </source>
</evidence>
<dbReference type="InterPro" id="IPR014131">
    <property type="entry name" value="Chlamydia_phage_Vp3"/>
</dbReference>
<feature type="region of interest" description="Disordered" evidence="1">
    <location>
        <begin position="128"/>
        <end position="161"/>
    </location>
</feature>
<organism evidence="2">
    <name type="scientific">Blackfly microvirus SF02</name>
    <dbReference type="NCBI Taxonomy" id="2576452"/>
    <lineage>
        <taxon>Viruses</taxon>
        <taxon>Monodnaviria</taxon>
        <taxon>Sangervirae</taxon>
        <taxon>Phixviricota</taxon>
        <taxon>Malgrandaviricetes</taxon>
        <taxon>Petitvirales</taxon>
        <taxon>Microviridae</taxon>
        <taxon>Microvirus</taxon>
    </lineage>
</organism>